<proteinExistence type="predicted"/>
<gene>
    <name evidence="1" type="ORF">FYJ51_01830</name>
</gene>
<comment type="caution">
    <text evidence="1">The sequence shown here is derived from an EMBL/GenBank/DDBJ whole genome shotgun (WGS) entry which is preliminary data.</text>
</comment>
<name>A0A7X2TF03_9FIRM</name>
<dbReference type="AlphaFoldDB" id="A0A7X2TF03"/>
<evidence type="ECO:0000313" key="2">
    <source>
        <dbReference type="Proteomes" id="UP000461880"/>
    </source>
</evidence>
<organism evidence="1 2">
    <name type="scientific">Stecheria intestinalis</name>
    <dbReference type="NCBI Taxonomy" id="2606630"/>
    <lineage>
        <taxon>Bacteria</taxon>
        <taxon>Bacillati</taxon>
        <taxon>Bacillota</taxon>
        <taxon>Erysipelotrichia</taxon>
        <taxon>Erysipelotrichales</taxon>
        <taxon>Erysipelotrichaceae</taxon>
        <taxon>Stecheria</taxon>
    </lineage>
</organism>
<accession>A0A7X2TF03</accession>
<dbReference type="Proteomes" id="UP000461880">
    <property type="component" value="Unassembled WGS sequence"/>
</dbReference>
<evidence type="ECO:0000313" key="1">
    <source>
        <dbReference type="EMBL" id="MSS57650.1"/>
    </source>
</evidence>
<keyword evidence="2" id="KW-1185">Reference proteome</keyword>
<reference evidence="1 2" key="1">
    <citation type="submission" date="2019-08" db="EMBL/GenBank/DDBJ databases">
        <title>In-depth cultivation of the pig gut microbiome towards novel bacterial diversity and tailored functional studies.</title>
        <authorList>
            <person name="Wylensek D."/>
            <person name="Hitch T.C.A."/>
            <person name="Clavel T."/>
        </authorList>
    </citation>
    <scope>NUCLEOTIDE SEQUENCE [LARGE SCALE GENOMIC DNA]</scope>
    <source>
        <strain evidence="1 2">Oil+RF-744-GAM-WT-6</strain>
    </source>
</reference>
<dbReference type="EMBL" id="VUMN01000002">
    <property type="protein sequence ID" value="MSS57650.1"/>
    <property type="molecule type" value="Genomic_DNA"/>
</dbReference>
<protein>
    <submittedName>
        <fullName evidence="1">Uncharacterized protein</fullName>
    </submittedName>
</protein>
<dbReference type="RefSeq" id="WP_154502553.1">
    <property type="nucleotide sequence ID" value="NZ_VUMN01000002.1"/>
</dbReference>
<sequence length="119" mass="13720">MCDLAEAYHLYDMKALRPSQIAVLVSGLGANSRVSKKRNGIVHELPDQLLEAILIDKLTNVIWLLADHSEREYPPRITDWVFGKDQQQDNAQKNVRSFDSQEDFFKARYGGNKWQKESN</sequence>